<dbReference type="InterPro" id="IPR033749">
    <property type="entry name" value="Polyprenyl_synt_CS"/>
</dbReference>
<dbReference type="CDD" id="cd00685">
    <property type="entry name" value="Trans_IPPS_HT"/>
    <property type="match status" value="1"/>
</dbReference>
<dbReference type="GO" id="GO:0008299">
    <property type="term" value="P:isoprenoid biosynthetic process"/>
    <property type="evidence" value="ECO:0007669"/>
    <property type="project" value="InterPro"/>
</dbReference>
<organism evidence="4 5">
    <name type="scientific">Chaetoceros tenuissimus</name>
    <dbReference type="NCBI Taxonomy" id="426638"/>
    <lineage>
        <taxon>Eukaryota</taxon>
        <taxon>Sar</taxon>
        <taxon>Stramenopiles</taxon>
        <taxon>Ochrophyta</taxon>
        <taxon>Bacillariophyta</taxon>
        <taxon>Coscinodiscophyceae</taxon>
        <taxon>Chaetocerotophycidae</taxon>
        <taxon>Chaetocerotales</taxon>
        <taxon>Chaetocerotaceae</taxon>
        <taxon>Chaetoceros</taxon>
    </lineage>
</organism>
<dbReference type="PANTHER" id="PTHR12001">
    <property type="entry name" value="GERANYLGERANYL PYROPHOSPHATE SYNTHASE"/>
    <property type="match status" value="1"/>
</dbReference>
<dbReference type="Pfam" id="PF00348">
    <property type="entry name" value="polyprenyl_synt"/>
    <property type="match status" value="1"/>
</dbReference>
<reference evidence="4 5" key="1">
    <citation type="journal article" date="2021" name="Sci. Rep.">
        <title>The genome of the diatom Chaetoceros tenuissimus carries an ancient integrated fragment of an extant virus.</title>
        <authorList>
            <person name="Hongo Y."/>
            <person name="Kimura K."/>
            <person name="Takaki Y."/>
            <person name="Yoshida Y."/>
            <person name="Baba S."/>
            <person name="Kobayashi G."/>
            <person name="Nagasaki K."/>
            <person name="Hano T."/>
            <person name="Tomaru Y."/>
        </authorList>
    </citation>
    <scope>NUCLEOTIDE SEQUENCE [LARGE SCALE GENOMIC DNA]</scope>
    <source>
        <strain evidence="4 5">NIES-3715</strain>
    </source>
</reference>
<protein>
    <recommendedName>
        <fullName evidence="6">Geranylgeranyl diphosphate synthase</fullName>
    </recommendedName>
</protein>
<dbReference type="InterPro" id="IPR000092">
    <property type="entry name" value="Polyprenyl_synt"/>
</dbReference>
<dbReference type="Proteomes" id="UP001054902">
    <property type="component" value="Unassembled WGS sequence"/>
</dbReference>
<evidence type="ECO:0008006" key="6">
    <source>
        <dbReference type="Google" id="ProtNLM"/>
    </source>
</evidence>
<keyword evidence="5" id="KW-1185">Reference proteome</keyword>
<comment type="similarity">
    <text evidence="3">Belongs to the FPP/GGPP synthase family.</text>
</comment>
<dbReference type="PROSITE" id="PS00444">
    <property type="entry name" value="POLYPRENYL_SYNTHASE_2"/>
    <property type="match status" value="1"/>
</dbReference>
<evidence type="ECO:0000256" key="2">
    <source>
        <dbReference type="ARBA" id="ARBA00022842"/>
    </source>
</evidence>
<evidence type="ECO:0000256" key="1">
    <source>
        <dbReference type="ARBA" id="ARBA00022723"/>
    </source>
</evidence>
<keyword evidence="1" id="KW-0479">Metal-binding</keyword>
<dbReference type="InterPro" id="IPR008949">
    <property type="entry name" value="Isoprenoid_synthase_dom_sf"/>
</dbReference>
<accession>A0AAD3CMJ9</accession>
<dbReference type="PANTHER" id="PTHR12001:SF44">
    <property type="entry name" value="GERANYLGERANYL PYROPHOSPHATE SYNTHASE"/>
    <property type="match status" value="1"/>
</dbReference>
<comment type="caution">
    <text evidence="4">The sequence shown here is derived from an EMBL/GenBank/DDBJ whole genome shotgun (WGS) entry which is preliminary data.</text>
</comment>
<keyword evidence="3" id="KW-0808">Transferase</keyword>
<dbReference type="AlphaFoldDB" id="A0AAD3CMJ9"/>
<sequence length="325" mass="37137">MNEKGAFTKHVPDDRLLEAFHYVNSVPGKDVRGKLIDCFQLWLKVESPDTLCTIKEIVADLHNSSLLVDDIEDNSKLRRGQPVAHHIFGVPTVINTANYCYFLALEKCQNLHNPYAMQVFVNELLNLHRGQGHDIMWRENLQCPTEEDYIKMVVDKTGGLFRLAVGLIQAFATDNKCTDFTKLVNDLGLYFQIRDDLINLSDEEYFKSKSFCEDLTEGKFSYPIIHCILNSEPNDTRLLSILKKRTEDIDVKRYAQKLMKEAGSLKYTRDKCISLKIDIQNEIQRLGGNEPLLKLINLLDVQVENLANAVGDEATCQYDTKIDST</sequence>
<dbReference type="GO" id="GO:0004659">
    <property type="term" value="F:prenyltransferase activity"/>
    <property type="evidence" value="ECO:0007669"/>
    <property type="project" value="InterPro"/>
</dbReference>
<evidence type="ECO:0000313" key="5">
    <source>
        <dbReference type="Proteomes" id="UP001054902"/>
    </source>
</evidence>
<evidence type="ECO:0000256" key="3">
    <source>
        <dbReference type="RuleBase" id="RU004466"/>
    </source>
</evidence>
<dbReference type="EMBL" id="BLLK01000029">
    <property type="protein sequence ID" value="GFH48747.1"/>
    <property type="molecule type" value="Genomic_DNA"/>
</dbReference>
<dbReference type="SFLD" id="SFLDS00005">
    <property type="entry name" value="Isoprenoid_Synthase_Type_I"/>
    <property type="match status" value="1"/>
</dbReference>
<evidence type="ECO:0000313" key="4">
    <source>
        <dbReference type="EMBL" id="GFH48747.1"/>
    </source>
</evidence>
<gene>
    <name evidence="4" type="ORF">CTEN210_05223</name>
</gene>
<dbReference type="Gene3D" id="1.10.600.10">
    <property type="entry name" value="Farnesyl Diphosphate Synthase"/>
    <property type="match status" value="1"/>
</dbReference>
<proteinExistence type="inferred from homology"/>
<dbReference type="SUPFAM" id="SSF48576">
    <property type="entry name" value="Terpenoid synthases"/>
    <property type="match status" value="1"/>
</dbReference>
<name>A0AAD3CMJ9_9STRA</name>
<dbReference type="GO" id="GO:0046872">
    <property type="term" value="F:metal ion binding"/>
    <property type="evidence" value="ECO:0007669"/>
    <property type="project" value="UniProtKB-KW"/>
</dbReference>
<keyword evidence="2" id="KW-0460">Magnesium</keyword>
<dbReference type="PROSITE" id="PS00723">
    <property type="entry name" value="POLYPRENYL_SYNTHASE_1"/>
    <property type="match status" value="1"/>
</dbReference>